<gene>
    <name evidence="5" type="ORF">COU28_01695</name>
</gene>
<dbReference type="PANTHER" id="PTHR46648:SF1">
    <property type="entry name" value="ADENOSINE 5'-MONOPHOSPHORAMIDASE HNT1"/>
    <property type="match status" value="1"/>
</dbReference>
<dbReference type="PANTHER" id="PTHR46648">
    <property type="entry name" value="HIT FAMILY PROTEIN 1"/>
    <property type="match status" value="1"/>
</dbReference>
<protein>
    <submittedName>
        <fullName evidence="5">HIT family protein</fullName>
    </submittedName>
</protein>
<feature type="active site" description="Tele-AMP-histidine intermediate" evidence="1">
    <location>
        <position position="118"/>
    </location>
</feature>
<dbReference type="GO" id="GO:0003824">
    <property type="term" value="F:catalytic activity"/>
    <property type="evidence" value="ECO:0007669"/>
    <property type="project" value="InterPro"/>
</dbReference>
<organism evidence="5 6">
    <name type="scientific">Candidatus Magasanikbacteria bacterium CG10_big_fil_rev_8_21_14_0_10_36_16</name>
    <dbReference type="NCBI Taxonomy" id="1974645"/>
    <lineage>
        <taxon>Bacteria</taxon>
        <taxon>Candidatus Magasanikiibacteriota</taxon>
    </lineage>
</organism>
<evidence type="ECO:0000259" key="4">
    <source>
        <dbReference type="PROSITE" id="PS51084"/>
    </source>
</evidence>
<evidence type="ECO:0000256" key="2">
    <source>
        <dbReference type="PIRSR" id="PIRSR601310-3"/>
    </source>
</evidence>
<feature type="short sequence motif" description="Histidine triad motif" evidence="2 3">
    <location>
        <begin position="116"/>
        <end position="120"/>
    </location>
</feature>
<dbReference type="InterPro" id="IPR001310">
    <property type="entry name" value="Histidine_triad_HIT"/>
</dbReference>
<dbReference type="Proteomes" id="UP000230852">
    <property type="component" value="Unassembled WGS sequence"/>
</dbReference>
<dbReference type="InterPro" id="IPR011146">
    <property type="entry name" value="HIT-like"/>
</dbReference>
<dbReference type="GO" id="GO:0009117">
    <property type="term" value="P:nucleotide metabolic process"/>
    <property type="evidence" value="ECO:0007669"/>
    <property type="project" value="TreeGrafter"/>
</dbReference>
<evidence type="ECO:0000256" key="3">
    <source>
        <dbReference type="PROSITE-ProRule" id="PRU00464"/>
    </source>
</evidence>
<sequence>MKKNLDWFIIVIVISNHKNMENCIFCKIIAHEIPNYTVYKDDFALAFLDITPRAKGHTLVIPKVHALNLLELDDSHVKNLLLAVKKAQEKIDQVLHPDGYNIGWNHGDAGGQVVPHLHIHIMPRYNNDGGANMHAIVNNPGDESVEEVYKLFK</sequence>
<comment type="caution">
    <text evidence="5">The sequence shown here is derived from an EMBL/GenBank/DDBJ whole genome shotgun (WGS) entry which is preliminary data.</text>
</comment>
<evidence type="ECO:0000313" key="6">
    <source>
        <dbReference type="Proteomes" id="UP000230852"/>
    </source>
</evidence>
<dbReference type="SUPFAM" id="SSF54197">
    <property type="entry name" value="HIT-like"/>
    <property type="match status" value="1"/>
</dbReference>
<dbReference type="CDD" id="cd01277">
    <property type="entry name" value="HINT_subgroup"/>
    <property type="match status" value="1"/>
</dbReference>
<dbReference type="Pfam" id="PF01230">
    <property type="entry name" value="HIT"/>
    <property type="match status" value="1"/>
</dbReference>
<dbReference type="Gene3D" id="3.30.428.10">
    <property type="entry name" value="HIT-like"/>
    <property type="match status" value="1"/>
</dbReference>
<dbReference type="InterPro" id="IPR036265">
    <property type="entry name" value="HIT-like_sf"/>
</dbReference>
<reference evidence="6" key="1">
    <citation type="submission" date="2017-09" db="EMBL/GenBank/DDBJ databases">
        <title>Depth-based differentiation of microbial function through sediment-hosted aquifers and enrichment of novel symbionts in the deep terrestrial subsurface.</title>
        <authorList>
            <person name="Probst A.J."/>
            <person name="Ladd B."/>
            <person name="Jarett J.K."/>
            <person name="Geller-Mcgrath D.E."/>
            <person name="Sieber C.M.K."/>
            <person name="Emerson J.B."/>
            <person name="Anantharaman K."/>
            <person name="Thomas B.C."/>
            <person name="Malmstrom R."/>
            <person name="Stieglmeier M."/>
            <person name="Klingl A."/>
            <person name="Woyke T."/>
            <person name="Ryan C.M."/>
            <person name="Banfield J.F."/>
        </authorList>
    </citation>
    <scope>NUCLEOTIDE SEQUENCE [LARGE SCALE GENOMIC DNA]</scope>
</reference>
<dbReference type="PRINTS" id="PR00332">
    <property type="entry name" value="HISTRIAD"/>
</dbReference>
<dbReference type="EMBL" id="PFBU01000033">
    <property type="protein sequence ID" value="PIR78412.1"/>
    <property type="molecule type" value="Genomic_DNA"/>
</dbReference>
<dbReference type="InterPro" id="IPR019808">
    <property type="entry name" value="Histidine_triad_CS"/>
</dbReference>
<dbReference type="PROSITE" id="PS51084">
    <property type="entry name" value="HIT_2"/>
    <property type="match status" value="1"/>
</dbReference>
<evidence type="ECO:0000256" key="1">
    <source>
        <dbReference type="PIRSR" id="PIRSR601310-1"/>
    </source>
</evidence>
<evidence type="ECO:0000313" key="5">
    <source>
        <dbReference type="EMBL" id="PIR78412.1"/>
    </source>
</evidence>
<dbReference type="InterPro" id="IPR039384">
    <property type="entry name" value="HINT"/>
</dbReference>
<dbReference type="PROSITE" id="PS00892">
    <property type="entry name" value="HIT_1"/>
    <property type="match status" value="1"/>
</dbReference>
<dbReference type="AlphaFoldDB" id="A0A2H0U0S1"/>
<feature type="domain" description="HIT" evidence="4">
    <location>
        <begin position="24"/>
        <end position="131"/>
    </location>
</feature>
<name>A0A2H0U0S1_9BACT</name>
<proteinExistence type="predicted"/>
<accession>A0A2H0U0S1</accession>